<organism evidence="6 7">
    <name type="scientific">Biomphalaria glabrata</name>
    <name type="common">Bloodfluke planorb</name>
    <name type="synonym">Freshwater snail</name>
    <dbReference type="NCBI Taxonomy" id="6526"/>
    <lineage>
        <taxon>Eukaryota</taxon>
        <taxon>Metazoa</taxon>
        <taxon>Spiralia</taxon>
        <taxon>Lophotrochozoa</taxon>
        <taxon>Mollusca</taxon>
        <taxon>Gastropoda</taxon>
        <taxon>Heterobranchia</taxon>
        <taxon>Euthyneura</taxon>
        <taxon>Panpulmonata</taxon>
        <taxon>Hygrophila</taxon>
        <taxon>Lymnaeoidea</taxon>
        <taxon>Planorbidae</taxon>
        <taxon>Biomphalaria</taxon>
    </lineage>
</organism>
<proteinExistence type="predicted"/>
<keyword evidence="2 4" id="KW-0863">Zinc-finger</keyword>
<dbReference type="AlphaFoldDB" id="A0A9W3BD38"/>
<dbReference type="InterPro" id="IPR017907">
    <property type="entry name" value="Znf_RING_CS"/>
</dbReference>
<dbReference type="OrthoDB" id="10370941at2759"/>
<evidence type="ECO:0000313" key="8">
    <source>
        <dbReference type="RefSeq" id="XP_055897418.1"/>
    </source>
</evidence>
<dbReference type="Proteomes" id="UP001165740">
    <property type="component" value="Chromosome 9"/>
</dbReference>
<evidence type="ECO:0000313" key="6">
    <source>
        <dbReference type="Proteomes" id="UP001165740"/>
    </source>
</evidence>
<dbReference type="RefSeq" id="XP_055897419.1">
    <property type="nucleotide sequence ID" value="XM_056041444.1"/>
</dbReference>
<dbReference type="PROSITE" id="PS50089">
    <property type="entry name" value="ZF_RING_2"/>
    <property type="match status" value="1"/>
</dbReference>
<dbReference type="InterPro" id="IPR013083">
    <property type="entry name" value="Znf_RING/FYVE/PHD"/>
</dbReference>
<sequence>MSEQELVGQEFILSEQELVGQEFILSEQELSRVSEELQDVRAEHERILDVLRRIRDAYLSLKCPGCKNTFTSKGNHCPKVLGCGHSLCKACVSMYTVKCTCFCPVDNEETLVERKLATCKLIASLLEKMELIFLDANFPKL</sequence>
<dbReference type="RefSeq" id="XP_055897418.1">
    <property type="nucleotide sequence ID" value="XM_056041443.1"/>
</dbReference>
<accession>A0A9W3BD38</accession>
<evidence type="ECO:0000256" key="3">
    <source>
        <dbReference type="ARBA" id="ARBA00022833"/>
    </source>
</evidence>
<keyword evidence="6" id="KW-1185">Reference proteome</keyword>
<keyword evidence="3" id="KW-0862">Zinc</keyword>
<name>A0A9W3BD38_BIOGL</name>
<dbReference type="RefSeq" id="XP_055897417.1">
    <property type="nucleotide sequence ID" value="XM_056041442.1"/>
</dbReference>
<dbReference type="GeneID" id="106061769"/>
<evidence type="ECO:0000259" key="5">
    <source>
        <dbReference type="PROSITE" id="PS50089"/>
    </source>
</evidence>
<dbReference type="PROSITE" id="PS00518">
    <property type="entry name" value="ZF_RING_1"/>
    <property type="match status" value="1"/>
</dbReference>
<keyword evidence="1" id="KW-0479">Metal-binding</keyword>
<evidence type="ECO:0000256" key="2">
    <source>
        <dbReference type="ARBA" id="ARBA00022771"/>
    </source>
</evidence>
<evidence type="ECO:0000313" key="7">
    <source>
        <dbReference type="RefSeq" id="XP_055897417.1"/>
    </source>
</evidence>
<reference evidence="7 8" key="1">
    <citation type="submission" date="2025-04" db="UniProtKB">
        <authorList>
            <consortium name="RefSeq"/>
        </authorList>
    </citation>
    <scope>IDENTIFICATION</scope>
</reference>
<gene>
    <name evidence="7 8 9" type="primary">LOC106061769</name>
</gene>
<dbReference type="InterPro" id="IPR001841">
    <property type="entry name" value="Znf_RING"/>
</dbReference>
<evidence type="ECO:0000313" key="9">
    <source>
        <dbReference type="RefSeq" id="XP_055897419.1"/>
    </source>
</evidence>
<dbReference type="Gene3D" id="3.30.40.10">
    <property type="entry name" value="Zinc/RING finger domain, C3HC4 (zinc finger)"/>
    <property type="match status" value="1"/>
</dbReference>
<evidence type="ECO:0000256" key="4">
    <source>
        <dbReference type="PROSITE-ProRule" id="PRU00175"/>
    </source>
</evidence>
<feature type="domain" description="RING-type" evidence="5">
    <location>
        <begin position="63"/>
        <end position="107"/>
    </location>
</feature>
<dbReference type="GO" id="GO:0008270">
    <property type="term" value="F:zinc ion binding"/>
    <property type="evidence" value="ECO:0007669"/>
    <property type="project" value="UniProtKB-KW"/>
</dbReference>
<dbReference type="SUPFAM" id="SSF57850">
    <property type="entry name" value="RING/U-box"/>
    <property type="match status" value="1"/>
</dbReference>
<evidence type="ECO:0000256" key="1">
    <source>
        <dbReference type="ARBA" id="ARBA00022723"/>
    </source>
</evidence>
<protein>
    <submittedName>
        <fullName evidence="7 8">Zinc-binding protein A33-like</fullName>
    </submittedName>
</protein>